<evidence type="ECO:0000313" key="1">
    <source>
        <dbReference type="EMBL" id="KAJ3605026.1"/>
    </source>
</evidence>
<dbReference type="OrthoDB" id="8945351at2759"/>
<proteinExistence type="predicted"/>
<evidence type="ECO:0000313" key="2">
    <source>
        <dbReference type="Proteomes" id="UP001148018"/>
    </source>
</evidence>
<dbReference type="EMBL" id="JANIIK010000043">
    <property type="protein sequence ID" value="KAJ3605026.1"/>
    <property type="molecule type" value="Genomic_DNA"/>
</dbReference>
<dbReference type="PANTHER" id="PTHR46601:SF1">
    <property type="entry name" value="ADF-H DOMAIN-CONTAINING PROTEIN"/>
    <property type="match status" value="1"/>
</dbReference>
<accession>A0A9Q0EFY8</accession>
<reference evidence="1" key="1">
    <citation type="submission" date="2022-07" db="EMBL/GenBank/DDBJ databases">
        <title>Chromosome-level genome of Muraenolepis orangiensis.</title>
        <authorList>
            <person name="Kim J."/>
        </authorList>
    </citation>
    <scope>NUCLEOTIDE SEQUENCE</scope>
    <source>
        <strain evidence="1">KU_S4_2022</strain>
        <tissue evidence="1">Muscle</tissue>
    </source>
</reference>
<gene>
    <name evidence="1" type="ORF">NHX12_027077</name>
</gene>
<organism evidence="1 2">
    <name type="scientific">Muraenolepis orangiensis</name>
    <name type="common">Patagonian moray cod</name>
    <dbReference type="NCBI Taxonomy" id="630683"/>
    <lineage>
        <taxon>Eukaryota</taxon>
        <taxon>Metazoa</taxon>
        <taxon>Chordata</taxon>
        <taxon>Craniata</taxon>
        <taxon>Vertebrata</taxon>
        <taxon>Euteleostomi</taxon>
        <taxon>Actinopterygii</taxon>
        <taxon>Neopterygii</taxon>
        <taxon>Teleostei</taxon>
        <taxon>Neoteleostei</taxon>
        <taxon>Acanthomorphata</taxon>
        <taxon>Zeiogadaria</taxon>
        <taxon>Gadariae</taxon>
        <taxon>Gadiformes</taxon>
        <taxon>Muraenolepidoidei</taxon>
        <taxon>Muraenolepididae</taxon>
        <taxon>Muraenolepis</taxon>
    </lineage>
</organism>
<keyword evidence="2" id="KW-1185">Reference proteome</keyword>
<name>A0A9Q0EFY8_9TELE</name>
<sequence length="162" mass="17851">MVSDGPTTQYRSKKNLFFLSTEPFKMGFVRVTWNFLEAGHGKGPADGVGAAVKRTADALVAKGMDIQNGAKLYEKNVRNPDPCTCFSPQCVAIAPASEPSMGARLHQNPPTFQETKAMQPISDFNKELIAPTPPPETGHKPKRRSTCWGWLRRVCFPKVGLF</sequence>
<dbReference type="PANTHER" id="PTHR46601">
    <property type="entry name" value="ULP_PROTEASE DOMAIN-CONTAINING PROTEIN"/>
    <property type="match status" value="1"/>
</dbReference>
<comment type="caution">
    <text evidence="1">The sequence shown here is derived from an EMBL/GenBank/DDBJ whole genome shotgun (WGS) entry which is preliminary data.</text>
</comment>
<dbReference type="AlphaFoldDB" id="A0A9Q0EFY8"/>
<protein>
    <submittedName>
        <fullName evidence="1">Uncharacterized protein</fullName>
    </submittedName>
</protein>
<dbReference type="Proteomes" id="UP001148018">
    <property type="component" value="Unassembled WGS sequence"/>
</dbReference>